<name>A0A4S3PN08_9BACI</name>
<dbReference type="AlphaFoldDB" id="A0A4S3PN08"/>
<dbReference type="Proteomes" id="UP000306477">
    <property type="component" value="Unassembled WGS sequence"/>
</dbReference>
<comment type="caution">
    <text evidence="1">The sequence shown here is derived from an EMBL/GenBank/DDBJ whole genome shotgun (WGS) entry which is preliminary data.</text>
</comment>
<organism evidence="1 2">
    <name type="scientific">Bacillus timonensis</name>
    <dbReference type="NCBI Taxonomy" id="1033734"/>
    <lineage>
        <taxon>Bacteria</taxon>
        <taxon>Bacillati</taxon>
        <taxon>Bacillota</taxon>
        <taxon>Bacilli</taxon>
        <taxon>Bacillales</taxon>
        <taxon>Bacillaceae</taxon>
        <taxon>Bacillus</taxon>
    </lineage>
</organism>
<evidence type="ECO:0000313" key="1">
    <source>
        <dbReference type="EMBL" id="THE10941.1"/>
    </source>
</evidence>
<dbReference type="RefSeq" id="WP_136380764.1">
    <property type="nucleotide sequence ID" value="NZ_SLUB01000037.1"/>
</dbReference>
<dbReference type="PANTHER" id="PTHR41260">
    <property type="entry name" value="PROTEIN ECSC"/>
    <property type="match status" value="1"/>
</dbReference>
<accession>A0A4S3PN08</accession>
<dbReference type="InterPro" id="IPR024787">
    <property type="entry name" value="EcsC"/>
</dbReference>
<proteinExistence type="predicted"/>
<sequence>MESKQLLEDELTKIEAWEKSQSGLWFWERIGRIPFKILDKLTPKFIHEKIGLLLDEIGSYIQTGGKYLIQEKAILNLVEKKANTQVESISDIEKIPLQAMIEASHEHAEKWTKVATLQGATTGIGGIFTLAVDIPALLGMSLKTLQEIAIIHGYDPNEKNERIFIIKCLQFSSADVVGKQAILKELSTFYHGRSSSNEMMSQLQGWREVVYTYRDQFGWKKLLQMIPIAGIIFGAISNRSMIQDLTETGNMLYRKRRILERLQDESAAMTPHF</sequence>
<reference evidence="1 2" key="1">
    <citation type="journal article" date="2019" name="Indoor Air">
        <title>Impacts of indoor surface finishes on bacterial viability.</title>
        <authorList>
            <person name="Hu J."/>
            <person name="Maamar S.B."/>
            <person name="Glawe A.J."/>
            <person name="Gottel N."/>
            <person name="Gilbert J.A."/>
            <person name="Hartmann E.M."/>
        </authorList>
    </citation>
    <scope>NUCLEOTIDE SEQUENCE [LARGE SCALE GENOMIC DNA]</scope>
    <source>
        <strain evidence="1 2">AF060A6</strain>
    </source>
</reference>
<dbReference type="PANTHER" id="PTHR41260:SF1">
    <property type="entry name" value="PROTEIN ECSC"/>
    <property type="match status" value="1"/>
</dbReference>
<dbReference type="EMBL" id="SLUB01000037">
    <property type="protein sequence ID" value="THE10941.1"/>
    <property type="molecule type" value="Genomic_DNA"/>
</dbReference>
<gene>
    <name evidence="1" type="ORF">E1I69_17025</name>
</gene>
<keyword evidence="2" id="KW-1185">Reference proteome</keyword>
<protein>
    <submittedName>
        <fullName evidence="1">EcsC family protein</fullName>
    </submittedName>
</protein>
<dbReference type="Pfam" id="PF12787">
    <property type="entry name" value="EcsC"/>
    <property type="match status" value="1"/>
</dbReference>
<dbReference type="OrthoDB" id="2737310at2"/>
<dbReference type="STRING" id="1033734.GCA_000285535_01478"/>
<evidence type="ECO:0000313" key="2">
    <source>
        <dbReference type="Proteomes" id="UP000306477"/>
    </source>
</evidence>